<evidence type="ECO:0000256" key="1">
    <source>
        <dbReference type="SAM" id="SignalP"/>
    </source>
</evidence>
<comment type="caution">
    <text evidence="2">The sequence shown here is derived from an EMBL/GenBank/DDBJ whole genome shotgun (WGS) entry which is preliminary data.</text>
</comment>
<keyword evidence="3" id="KW-1185">Reference proteome</keyword>
<reference evidence="2 3" key="1">
    <citation type="journal article" date="2023" name="Mol. Biol. Evol.">
        <title>Genomics of Secondarily Temperate Adaptation in the Only Non-Antarctic Icefish.</title>
        <authorList>
            <person name="Rivera-Colon A.G."/>
            <person name="Rayamajhi N."/>
            <person name="Minhas B.F."/>
            <person name="Madrigal G."/>
            <person name="Bilyk K.T."/>
            <person name="Yoon V."/>
            <person name="Hune M."/>
            <person name="Gregory S."/>
            <person name="Cheng C.H.C."/>
            <person name="Catchen J.M."/>
        </authorList>
    </citation>
    <scope>NUCLEOTIDE SEQUENCE [LARGE SCALE GENOMIC DNA]</scope>
    <source>
        <strain evidence="2">JC2023a</strain>
    </source>
</reference>
<gene>
    <name evidence="2" type="ORF">CesoFtcFv8_015898</name>
</gene>
<feature type="chain" id="PRO_5042816720" description="Secreted protein" evidence="1">
    <location>
        <begin position="23"/>
        <end position="81"/>
    </location>
</feature>
<protein>
    <recommendedName>
        <fullName evidence="4">Secreted protein</fullName>
    </recommendedName>
</protein>
<evidence type="ECO:0008006" key="4">
    <source>
        <dbReference type="Google" id="ProtNLM"/>
    </source>
</evidence>
<dbReference type="EMBL" id="JAULUE010002058">
    <property type="protein sequence ID" value="KAK5887283.1"/>
    <property type="molecule type" value="Genomic_DNA"/>
</dbReference>
<dbReference type="AlphaFoldDB" id="A0AAN8BLQ2"/>
<evidence type="ECO:0000313" key="3">
    <source>
        <dbReference type="Proteomes" id="UP001335648"/>
    </source>
</evidence>
<dbReference type="Proteomes" id="UP001335648">
    <property type="component" value="Unassembled WGS sequence"/>
</dbReference>
<sequence>MAARRLFCSLLLSPCFCQVSRCDSWHTWSGLGLEQSVGSVLKANWVMVVRVLVRVRYDNDWKRSMTRSGGVTNQIKIKSVS</sequence>
<proteinExistence type="predicted"/>
<name>A0AAN8BLQ2_9TELE</name>
<accession>A0AAN8BLQ2</accession>
<organism evidence="2 3">
    <name type="scientific">Champsocephalus esox</name>
    <name type="common">pike icefish</name>
    <dbReference type="NCBI Taxonomy" id="159716"/>
    <lineage>
        <taxon>Eukaryota</taxon>
        <taxon>Metazoa</taxon>
        <taxon>Chordata</taxon>
        <taxon>Craniata</taxon>
        <taxon>Vertebrata</taxon>
        <taxon>Euteleostomi</taxon>
        <taxon>Actinopterygii</taxon>
        <taxon>Neopterygii</taxon>
        <taxon>Teleostei</taxon>
        <taxon>Neoteleostei</taxon>
        <taxon>Acanthomorphata</taxon>
        <taxon>Eupercaria</taxon>
        <taxon>Perciformes</taxon>
        <taxon>Notothenioidei</taxon>
        <taxon>Channichthyidae</taxon>
        <taxon>Champsocephalus</taxon>
    </lineage>
</organism>
<feature type="signal peptide" evidence="1">
    <location>
        <begin position="1"/>
        <end position="22"/>
    </location>
</feature>
<keyword evidence="1" id="KW-0732">Signal</keyword>
<evidence type="ECO:0000313" key="2">
    <source>
        <dbReference type="EMBL" id="KAK5887283.1"/>
    </source>
</evidence>